<gene>
    <name evidence="4" type="ORF">DRP44_06990</name>
</gene>
<proteinExistence type="predicted"/>
<reference evidence="4 5" key="1">
    <citation type="submission" date="2018-06" db="EMBL/GenBank/DDBJ databases">
        <title>Extensive metabolic versatility and redundancy in microbially diverse, dynamic hydrothermal sediments.</title>
        <authorList>
            <person name="Dombrowski N."/>
            <person name="Teske A."/>
            <person name="Baker B.J."/>
        </authorList>
    </citation>
    <scope>NUCLEOTIDE SEQUENCE [LARGE SCALE GENOMIC DNA]</scope>
    <source>
        <strain evidence="4">B35_G9</strain>
    </source>
</reference>
<evidence type="ECO:0000313" key="5">
    <source>
        <dbReference type="Proteomes" id="UP000282321"/>
    </source>
</evidence>
<accession>A0A660S5U8</accession>
<dbReference type="GO" id="GO:0006508">
    <property type="term" value="P:proteolysis"/>
    <property type="evidence" value="ECO:0007669"/>
    <property type="project" value="UniProtKB-KW"/>
</dbReference>
<feature type="domain" description="P/Homo B" evidence="3">
    <location>
        <begin position="1405"/>
        <end position="1541"/>
    </location>
</feature>
<dbReference type="PROSITE" id="PS00012">
    <property type="entry name" value="PHOSPHOPANTETHEINE"/>
    <property type="match status" value="1"/>
</dbReference>
<dbReference type="InterPro" id="IPR008969">
    <property type="entry name" value="CarboxyPept-like_regulatory"/>
</dbReference>
<keyword evidence="1" id="KW-0645">Protease</keyword>
<comment type="caution">
    <text evidence="4">The sequence shown here is derived from an EMBL/GenBank/DDBJ whole genome shotgun (WGS) entry which is preliminary data.</text>
</comment>
<dbReference type="InterPro" id="IPR008979">
    <property type="entry name" value="Galactose-bd-like_sf"/>
</dbReference>
<dbReference type="Pfam" id="PF01483">
    <property type="entry name" value="P_proprotein"/>
    <property type="match status" value="1"/>
</dbReference>
<evidence type="ECO:0000256" key="2">
    <source>
        <dbReference type="ARBA" id="ARBA00022801"/>
    </source>
</evidence>
<dbReference type="EMBL" id="QNBC01000109">
    <property type="protein sequence ID" value="RKX65126.1"/>
    <property type="molecule type" value="Genomic_DNA"/>
</dbReference>
<dbReference type="InterPro" id="IPR029062">
    <property type="entry name" value="Class_I_gatase-like"/>
</dbReference>
<dbReference type="GO" id="GO:0004252">
    <property type="term" value="F:serine-type endopeptidase activity"/>
    <property type="evidence" value="ECO:0007669"/>
    <property type="project" value="InterPro"/>
</dbReference>
<sequence length="1639" mass="176950">MKKAFLLALLLIVPILLFPYGASWNQTIESDTVNPRINIVHVDSTNDSSFYNFLSAIPMAYFHNGGYTYSSLLITDDISDTTVGYLIDDWSTYLDSHNGLERHANYIGDVSSLVISNVNSTFGISSSDNYDTIKGTPDKISVEIAKKDWSYSHFAVIAPFISPIDDNIAISIANAAAIASMHNAPVIYTEPDSLSDEAKITITSLGVDSVIILDVGNNLSSTVNTQLSSMGISYVNSLTDAPSIVSYIRNLAGRSNLCAVINKNQILPAALAAARYKGYVLFLPDNVKKIANDFKKKILADRELHSFYKLTEIPSGKEYVRAGEDTIATNFYNWLSTMNGDDPNHLETVITFEPQGTGGGNLETTFERAISGDPSNLTRKGAITGRMPLNWIRNIALENRSVMYDALIFANPRPAHITEAMNAYEVQHAVDQGSPVPDAWGQNHIINEIFGWPSAGWTSTDSFFPWDAIHTNPPTLSPILPPGPGDGAGYDPGQFSSFLAKGYDVVFHSGAHAGSGQHPAQPSVDNIGFVNDVNNGSAFLYFSCHGGGTLIAVRDIDNGIAQDSDGETWGAAYWPDDDGRTYDGSSGGDYTQSDLNNDLTNTHSMMIGYNACEMANGYMNEILLIHGGVMSIGSYTSVSFTGSGWWWNVWVHLVTHEGYTVGEAAAYATARVADLYVPTKDRASDNTLQYVVYGDPNTQFVQTDWTNPSPAPIKTDYNGHVPDKPANQTLGTLVPDSINVSVDTTVTVTLKDSVGNPIDSGFVTISGYGVNLSDSTDASGEAVFTFAPPYGENLLVKGTIHNFATYIDTLYVINANDFTGITVSASCPSVGLTDTLALGVSGTIIIHADQSNYSVKISNCGLDTTVNITASDDTLTNVVPTSTGNIQLVFLKDGYNIHSEQIPVVEAYGTLSGKVLDTSSVAISGASVKGYPLGSDTSVTTATFNLTSNDTGYYSVPDSILCGSYDVYASKFGYLAKHDTVNVLYGANTHNITITPAPMGKLTGIVSDTSGTPLNASISLYRSDNGTLYKSTTSDSVNGGSYEIDSITYFSYTVKISAPYYRLKTDTLTINSDSTNRDYELLPQSGILVINDPGSKEYDNKWFDKTLREVKTTDIETKSADSIYAYLIELGYDATLETASSTDPSTWSGYKLIIWSAGINTSPLSNATWRQNLIDYVSSGGKLMVEGGEVAYDMISSVGDSAFYNNVLHAYDWDSDNAGNLGVVSGMETHPIATTPNSLPSEIDITYGSYGDQDAAKITSDAYVVYAPASYPSEGGIIVYDNNASPQSCQIVNYLFNFAALSDQTIAKELLQNTVEYLLAMENPPASSISGTISCSDGGSPDGAVISIKSGGFEASDTVSTSGTYLFDNLYAGDYSITVNKHNYAQLDTIIPLADSQQITNLDFVLNPVIETTFVSNDTIDIPDDNTTGIYDSIYVDGNRTITDIKVYVNIAHTYIGDLTVALIGPTGDSVVLHNRSGGSSDDIVGWYPTELTVDGPGNLGDFINTNAFGYWRLHIADHSSYDTGTLNQWQLYIQSPTGISKIMKRKTPVKPDIKLLYNKLSLGKLGMILAIPTSMSGKDIKASIVDLSGRTIDTHNFGKLESGYHRENIDISKLHRGIFFINVNIGKEPITKKFIVIR</sequence>
<dbReference type="InterPro" id="IPR026444">
    <property type="entry name" value="Secre_tail"/>
</dbReference>
<dbReference type="Pfam" id="PF18962">
    <property type="entry name" value="Por_Secre_tail"/>
    <property type="match status" value="1"/>
</dbReference>
<dbReference type="InterPro" id="IPR002884">
    <property type="entry name" value="P_dom"/>
</dbReference>
<organism evidence="4 5">
    <name type="scientific">candidate division TA06 bacterium</name>
    <dbReference type="NCBI Taxonomy" id="2250710"/>
    <lineage>
        <taxon>Bacteria</taxon>
        <taxon>Bacteria division TA06</taxon>
    </lineage>
</organism>
<keyword evidence="2" id="KW-0378">Hydrolase</keyword>
<dbReference type="PROSITE" id="PS51829">
    <property type="entry name" value="P_HOMO_B"/>
    <property type="match status" value="1"/>
</dbReference>
<evidence type="ECO:0000313" key="4">
    <source>
        <dbReference type="EMBL" id="RKX65126.1"/>
    </source>
</evidence>
<evidence type="ECO:0000259" key="3">
    <source>
        <dbReference type="PROSITE" id="PS51829"/>
    </source>
</evidence>
<dbReference type="Gene3D" id="2.60.120.260">
    <property type="entry name" value="Galactose-binding domain-like"/>
    <property type="match status" value="1"/>
</dbReference>
<name>A0A660S5U8_UNCT6</name>
<protein>
    <recommendedName>
        <fullName evidence="3">P/Homo B domain-containing protein</fullName>
    </recommendedName>
</protein>
<dbReference type="SUPFAM" id="SSF49785">
    <property type="entry name" value="Galactose-binding domain-like"/>
    <property type="match status" value="1"/>
</dbReference>
<dbReference type="Gene3D" id="2.60.40.1120">
    <property type="entry name" value="Carboxypeptidase-like, regulatory domain"/>
    <property type="match status" value="3"/>
</dbReference>
<evidence type="ECO:0000256" key="1">
    <source>
        <dbReference type="ARBA" id="ARBA00022670"/>
    </source>
</evidence>
<dbReference type="SUPFAM" id="SSF52317">
    <property type="entry name" value="Class I glutamine amidotransferase-like"/>
    <property type="match status" value="1"/>
</dbReference>
<dbReference type="SUPFAM" id="SSF49464">
    <property type="entry name" value="Carboxypeptidase regulatory domain-like"/>
    <property type="match status" value="3"/>
</dbReference>
<dbReference type="Proteomes" id="UP000282321">
    <property type="component" value="Unassembled WGS sequence"/>
</dbReference>
<dbReference type="Pfam" id="PF13620">
    <property type="entry name" value="CarboxypepD_reg"/>
    <property type="match status" value="1"/>
</dbReference>
<dbReference type="InterPro" id="IPR006162">
    <property type="entry name" value="Ppantetheine_attach_site"/>
</dbReference>